<gene>
    <name evidence="2" type="ORF">SAMN04488554_4154</name>
</gene>
<dbReference type="AlphaFoldDB" id="A0A1H5NBB5"/>
<dbReference type="PANTHER" id="PTHR33608:SF3">
    <property type="entry name" value="SLR2013 PROTEIN"/>
    <property type="match status" value="1"/>
</dbReference>
<dbReference type="EMBL" id="FNTX01000002">
    <property type="protein sequence ID" value="SEE98856.1"/>
    <property type="molecule type" value="Genomic_DNA"/>
</dbReference>
<dbReference type="Proteomes" id="UP000199220">
    <property type="component" value="Unassembled WGS sequence"/>
</dbReference>
<dbReference type="Pfam" id="PF01882">
    <property type="entry name" value="DUF58"/>
    <property type="match status" value="1"/>
</dbReference>
<evidence type="ECO:0000313" key="3">
    <source>
        <dbReference type="Proteomes" id="UP000199220"/>
    </source>
</evidence>
<dbReference type="OrthoDB" id="845740at2"/>
<dbReference type="STRING" id="648782.SAMN04488554_4154"/>
<name>A0A1H5NBB5_9MICO</name>
<dbReference type="InterPro" id="IPR002881">
    <property type="entry name" value="DUF58"/>
</dbReference>
<evidence type="ECO:0000313" key="2">
    <source>
        <dbReference type="EMBL" id="SEE98856.1"/>
    </source>
</evidence>
<reference evidence="3" key="1">
    <citation type="submission" date="2016-10" db="EMBL/GenBank/DDBJ databases">
        <authorList>
            <person name="Varghese N."/>
            <person name="Submissions S."/>
        </authorList>
    </citation>
    <scope>NUCLEOTIDE SEQUENCE [LARGE SCALE GENOMIC DNA]</scope>
    <source>
        <strain evidence="3">DSM 21368</strain>
    </source>
</reference>
<sequence>MAITGRAVLLVALGVVPVLLVPEVTTVVAWAVAVALVLTADTLLAASPTAIEVERATAGAVRRGERAESTLTLTNTGRRGLRGVVRDAWQPTAGADNNRHRLRITVDEAQRVRTTLRPRRRGDLYADQVTIRAYGPLGLAARQASREVPGVIRVLPEFSSRRHLPSRLARLREMDGRTAVNVRGQGTEFDSLREYVVGDDVRAIDWRATARRQEVVVRTWRPERDRRVLLVLDLSRLSAARLGEAPRLDAGIETCLLMAALATKAGDRVDLIAVDDGVRARVRGTHGAAVMPAMADGLSQVTPALVEPDWPQITQAVRDTLSQRALVVVITGLEAGAAESGLLPTVATIARDHQVIVASATDPDAAALLLSRETSADVFDAAAAERGDLERDALAGRLRRTGAEVVERDPESLPPGVADTYLALKAAGRL</sequence>
<dbReference type="PANTHER" id="PTHR33608">
    <property type="entry name" value="BLL2464 PROTEIN"/>
    <property type="match status" value="1"/>
</dbReference>
<dbReference type="RefSeq" id="WP_089775265.1">
    <property type="nucleotide sequence ID" value="NZ_FNTX01000002.1"/>
</dbReference>
<evidence type="ECO:0000259" key="1">
    <source>
        <dbReference type="Pfam" id="PF01882"/>
    </source>
</evidence>
<proteinExistence type="predicted"/>
<keyword evidence="3" id="KW-1185">Reference proteome</keyword>
<organism evidence="2 3">
    <name type="scientific">Ruania alba</name>
    <dbReference type="NCBI Taxonomy" id="648782"/>
    <lineage>
        <taxon>Bacteria</taxon>
        <taxon>Bacillati</taxon>
        <taxon>Actinomycetota</taxon>
        <taxon>Actinomycetes</taxon>
        <taxon>Micrococcales</taxon>
        <taxon>Ruaniaceae</taxon>
        <taxon>Ruania</taxon>
    </lineage>
</organism>
<accession>A0A1H5NBB5</accession>
<protein>
    <submittedName>
        <fullName evidence="2">Uncharacterized conserved protein, DUF58 family, contains vWF domain</fullName>
    </submittedName>
</protein>
<feature type="domain" description="DUF58" evidence="1">
    <location>
        <begin position="192"/>
        <end position="368"/>
    </location>
</feature>